<keyword evidence="4" id="KW-1185">Reference proteome</keyword>
<dbReference type="Proteomes" id="UP001368270">
    <property type="component" value="Unassembled WGS sequence"/>
</dbReference>
<feature type="compositionally biased region" description="Polar residues" evidence="1">
    <location>
        <begin position="239"/>
        <end position="248"/>
    </location>
</feature>
<dbReference type="InterPro" id="IPR052698">
    <property type="entry name" value="MoCofactor_Util/Proc"/>
</dbReference>
<evidence type="ECO:0000313" key="4">
    <source>
        <dbReference type="Proteomes" id="UP001368270"/>
    </source>
</evidence>
<proteinExistence type="predicted"/>
<comment type="caution">
    <text evidence="3">The sequence shown here is derived from an EMBL/GenBank/DDBJ whole genome shotgun (WGS) entry which is preliminary data.</text>
</comment>
<evidence type="ECO:0000313" key="3">
    <source>
        <dbReference type="EMBL" id="MEJ5218610.1"/>
    </source>
</evidence>
<dbReference type="RefSeq" id="WP_339403475.1">
    <property type="nucleotide sequence ID" value="NZ_JBBGAZ010000004.1"/>
</dbReference>
<feature type="domain" description="XdhC- CoxI" evidence="2">
    <location>
        <begin position="16"/>
        <end position="82"/>
    </location>
</feature>
<dbReference type="PANTHER" id="PTHR30388">
    <property type="entry name" value="ALDEHYDE OXIDOREDUCTASE MOLYBDENUM COFACTOR ASSEMBLY PROTEIN"/>
    <property type="match status" value="1"/>
</dbReference>
<accession>A0ABU8QGR1</accession>
<reference evidence="3 4" key="1">
    <citation type="submission" date="2024-03" db="EMBL/GenBank/DDBJ databases">
        <title>Cognatishimia coralii sp. nov., a marine bacterium isolated from coral surrounding seawater.</title>
        <authorList>
            <person name="Liu X."/>
            <person name="Liu S."/>
            <person name="Sun H."/>
            <person name="Zhang Y."/>
        </authorList>
    </citation>
    <scope>NUCLEOTIDE SEQUENCE [LARGE SCALE GENOMIC DNA]</scope>
    <source>
        <strain evidence="3 4">D5M38</strain>
    </source>
</reference>
<dbReference type="InterPro" id="IPR003777">
    <property type="entry name" value="XdhC_CoxI"/>
</dbReference>
<dbReference type="PANTHER" id="PTHR30388:SF4">
    <property type="entry name" value="MOLYBDENUM COFACTOR INSERTION CHAPERONE PAOD"/>
    <property type="match status" value="1"/>
</dbReference>
<sequence length="272" mass="28628">MIDLNSTGTDPIIAALTATQPCTFAVIVGIEGPSYRPLGAMMTIFASGDYVGTLSSGCVEADIALHAVDALAENTTRVLRYGAGSPFFDIELPCGGGLEILLIPNPDVSVLQAIEDNRSNRRSCTLEIDFNTGTMSLANNEETARLEASIKIRLDPEIRFLVFGKGPEAGTFATLVNSAGYPTYLLSPDEETLKTGSRIGCRTIHMQSRAVPNGVDVDYRSRVPETSVPGAVLAASMQASSPAGQCSRTGRWAVSASRPTSIAGKEKGPAVS</sequence>
<dbReference type="EMBL" id="JBBGAZ010000004">
    <property type="protein sequence ID" value="MEJ5218610.1"/>
    <property type="molecule type" value="Genomic_DNA"/>
</dbReference>
<evidence type="ECO:0000259" key="2">
    <source>
        <dbReference type="Pfam" id="PF02625"/>
    </source>
</evidence>
<protein>
    <submittedName>
        <fullName evidence="3">XdhC family protein</fullName>
    </submittedName>
</protein>
<feature type="region of interest" description="Disordered" evidence="1">
    <location>
        <begin position="239"/>
        <end position="272"/>
    </location>
</feature>
<dbReference type="Pfam" id="PF02625">
    <property type="entry name" value="XdhC_CoxI"/>
    <property type="match status" value="1"/>
</dbReference>
<evidence type="ECO:0000256" key="1">
    <source>
        <dbReference type="SAM" id="MobiDB-lite"/>
    </source>
</evidence>
<gene>
    <name evidence="3" type="ORF">WG622_10185</name>
</gene>
<organism evidence="3 4">
    <name type="scientific">Cognatishimia coralii</name>
    <dbReference type="NCBI Taxonomy" id="3083254"/>
    <lineage>
        <taxon>Bacteria</taxon>
        <taxon>Pseudomonadati</taxon>
        <taxon>Pseudomonadota</taxon>
        <taxon>Alphaproteobacteria</taxon>
        <taxon>Rhodobacterales</taxon>
        <taxon>Paracoccaceae</taxon>
        <taxon>Cognatishimia</taxon>
    </lineage>
</organism>
<name>A0ABU8QGR1_9RHOB</name>